<gene>
    <name evidence="2" type="ORF">H2O73_12330</name>
</gene>
<name>A0A7W2FRX1_9VIBR</name>
<dbReference type="PANTHER" id="PTHR46825:SF9">
    <property type="entry name" value="BETA-LACTAMASE-RELATED DOMAIN-CONTAINING PROTEIN"/>
    <property type="match status" value="1"/>
</dbReference>
<dbReference type="InterPro" id="IPR001466">
    <property type="entry name" value="Beta-lactam-related"/>
</dbReference>
<dbReference type="Pfam" id="PF00144">
    <property type="entry name" value="Beta-lactamase"/>
    <property type="match status" value="1"/>
</dbReference>
<accession>A0A7W2FRX1</accession>
<comment type="caution">
    <text evidence="2">The sequence shown here is derived from an EMBL/GenBank/DDBJ whole genome shotgun (WGS) entry which is preliminary data.</text>
</comment>
<reference evidence="2 3" key="1">
    <citation type="submission" date="2020-07" db="EMBL/GenBank/DDBJ databases">
        <title>Vibrio marinisediminis sp. nov., isolated from marine sediment.</title>
        <authorList>
            <person name="Ji X."/>
        </authorList>
    </citation>
    <scope>NUCLEOTIDE SEQUENCE [LARGE SCALE GENOMIC DNA]</scope>
    <source>
        <strain evidence="2 3">404</strain>
    </source>
</reference>
<dbReference type="EMBL" id="JACFYF010000007">
    <property type="protein sequence ID" value="MBA5763140.1"/>
    <property type="molecule type" value="Genomic_DNA"/>
</dbReference>
<sequence>MNDRFNQQALRDYIVNLHDDNRAMMNVLISRNGETIFSQQTGFSHVESSLFRSDEHIKTTEDTPTKIASITKIFVSVLIHQLIDEQKLSLETPLSTLYPNVVNAQNITIKNLLEHSSGIFNYILDEHIGEFIFVPHSKEALLTRIEAYPSVFPPGNMSRYSNSNYILLGFIIEDLYQKPFEVVLKQNITDKLNLSETRYCHDLDACQFETQSYSYWNGKWAEVPDWHQSILYTAGGITSTAADLTTFINALFNGGLITAKSLSSMTEDNYGFAKGIFKYDFSGYTGYGHDGLVENFNSQLTYYPELDLTFVMLINALHDNPQQIFNNVKALYFGTSTNIPKFNQVPIDISTLTLDNYIGTYKSITQQTVVNVYVENGKLMASLDGLNNAELTPLSEEDFENKFIGFDLHFFGKNNTEGHYIMIKSQYGGSEETFYRK</sequence>
<dbReference type="SUPFAM" id="SSF56601">
    <property type="entry name" value="beta-lactamase/transpeptidase-like"/>
    <property type="match status" value="1"/>
</dbReference>
<feature type="domain" description="Beta-lactamase-related" evidence="1">
    <location>
        <begin position="20"/>
        <end position="326"/>
    </location>
</feature>
<dbReference type="RefSeq" id="WP_182109158.1">
    <property type="nucleotide sequence ID" value="NZ_JACFYF010000007.1"/>
</dbReference>
<proteinExistence type="predicted"/>
<evidence type="ECO:0000259" key="1">
    <source>
        <dbReference type="Pfam" id="PF00144"/>
    </source>
</evidence>
<dbReference type="InterPro" id="IPR050491">
    <property type="entry name" value="AmpC-like"/>
</dbReference>
<dbReference type="InterPro" id="IPR012338">
    <property type="entry name" value="Beta-lactam/transpept-like"/>
</dbReference>
<evidence type="ECO:0000313" key="3">
    <source>
        <dbReference type="Proteomes" id="UP000571701"/>
    </source>
</evidence>
<dbReference type="Gene3D" id="3.40.710.10">
    <property type="entry name" value="DD-peptidase/beta-lactamase superfamily"/>
    <property type="match status" value="1"/>
</dbReference>
<dbReference type="Proteomes" id="UP000571701">
    <property type="component" value="Unassembled WGS sequence"/>
</dbReference>
<organism evidence="2 3">
    <name type="scientific">Vibrio marinisediminis</name>
    <dbReference type="NCBI Taxonomy" id="2758441"/>
    <lineage>
        <taxon>Bacteria</taxon>
        <taxon>Pseudomonadati</taxon>
        <taxon>Pseudomonadota</taxon>
        <taxon>Gammaproteobacteria</taxon>
        <taxon>Vibrionales</taxon>
        <taxon>Vibrionaceae</taxon>
        <taxon>Vibrio</taxon>
    </lineage>
</organism>
<dbReference type="PANTHER" id="PTHR46825">
    <property type="entry name" value="D-ALANYL-D-ALANINE-CARBOXYPEPTIDASE/ENDOPEPTIDASE AMPH"/>
    <property type="match status" value="1"/>
</dbReference>
<protein>
    <submittedName>
        <fullName evidence="2">Beta-lactamase family protein</fullName>
    </submittedName>
</protein>
<evidence type="ECO:0000313" key="2">
    <source>
        <dbReference type="EMBL" id="MBA5763140.1"/>
    </source>
</evidence>
<keyword evidence="3" id="KW-1185">Reference proteome</keyword>
<dbReference type="AlphaFoldDB" id="A0A7W2FRX1"/>